<dbReference type="InterPro" id="IPR052438">
    <property type="entry name" value="Chromatin_remod/trans_coact"/>
</dbReference>
<proteinExistence type="predicted"/>
<sequence length="794" mass="83506">MDDEDDRHLLDILGDVDALNDYLHGSNSKSIEEDDVTNAAYGSDGSFFSSDTVGSNSGLKDGSSTMGEFCEDSTGAGLQLSSTLSFIEDELGSGNSPGGVDFGGEDQPFDILQKSLMEADITEQTLAQEALLDSQPAPTLVQAPVSFPSQLVSGGYGGGVGVVTPATAAFPTGQFLQGVSQLPNGSAQHIQVLGSFGAGGGVMTLSSLERTSQLVLRPGTPVAAAGAATGGQVFAPNQGQVGQVGLPFKNIPLQNIIIQRGPGGTQTLVRPIQPKPLQAGTQTVYSLGLQATPTTMANVVNANTASPGGQYTANGSIVVQSPLEQQQAQAQTNIPQGQFLLPSSLALTPASTIHNGPADPNSNALISSQNAVQIVAGQNFTAPPGGQLIFNQGAVSRSQVGGVVTQTWTGVSCANPVQTSCAPGRLTLVGPAAAGIGGQSQVSSSPVQRLLVTQTQNCTSLSPLAGTVTQEQDYRQNSSSPALKQAQLSGIHAMTTMTQNSKLNSQVSAQKRPALPPLTRGEMILQQLRKDHTRVQTLDPRRFSSIDDALQRLLPYHVFQGAPPSQEEFSQVDEEFEVVATQVLKRTHAMVNKYRRLLLVEAERSSPSSEMVMIDRTFNQEERGNLTQDKRMVLVDPDTFLEDFCCGMKSKLFQDPFPSQSSSKSDRGSTEPPYRTDSKPGYGDPGGGGAVVPGAADRLHPSLLENKSVLELKRSQQHYGPSSGSNNGLIAANSFPQGNPSPLTATSRGQTHYQVSHPLSSQPIQPQYPPQLTSPPHTDTDSALEAAVNSILEC</sequence>
<evidence type="ECO:0000256" key="1">
    <source>
        <dbReference type="SAM" id="MobiDB-lite"/>
    </source>
</evidence>
<evidence type="ECO:0000313" key="3">
    <source>
        <dbReference type="EMBL" id="TDG97852.1"/>
    </source>
</evidence>
<feature type="region of interest" description="Disordered" evidence="1">
    <location>
        <begin position="655"/>
        <end position="695"/>
    </location>
</feature>
<dbReference type="EMBL" id="SCKG01000021">
    <property type="protein sequence ID" value="TDG97852.1"/>
    <property type="molecule type" value="Genomic_DNA"/>
</dbReference>
<evidence type="ECO:0000259" key="2">
    <source>
        <dbReference type="Pfam" id="PF15249"/>
    </source>
</evidence>
<feature type="domain" description="GLTSCR protein conserved" evidence="2">
    <location>
        <begin position="531"/>
        <end position="631"/>
    </location>
</feature>
<dbReference type="Proteomes" id="UP000295070">
    <property type="component" value="Chromosome 21"/>
</dbReference>
<dbReference type="AlphaFoldDB" id="A0A484C773"/>
<dbReference type="PANTHER" id="PTHR15572">
    <property type="entry name" value="GLIOMA TUMOR SUPPRESSOR CANDIDATE REGION GENE 1"/>
    <property type="match status" value="1"/>
</dbReference>
<dbReference type="Pfam" id="PF15249">
    <property type="entry name" value="GLTSCR1"/>
    <property type="match status" value="1"/>
</dbReference>
<feature type="compositionally biased region" description="Basic and acidic residues" evidence="1">
    <location>
        <begin position="664"/>
        <end position="678"/>
    </location>
</feature>
<feature type="region of interest" description="Disordered" evidence="1">
    <location>
        <begin position="716"/>
        <end position="782"/>
    </location>
</feature>
<protein>
    <recommendedName>
        <fullName evidence="2">GLTSCR protein conserved domain-containing protein</fullName>
    </recommendedName>
</protein>
<evidence type="ECO:0000313" key="4">
    <source>
        <dbReference type="Proteomes" id="UP000295070"/>
    </source>
</evidence>
<gene>
    <name evidence="3" type="ORF">EPR50_G00211900</name>
</gene>
<organism evidence="3 4">
    <name type="scientific">Perca flavescens</name>
    <name type="common">American yellow perch</name>
    <name type="synonym">Morone flavescens</name>
    <dbReference type="NCBI Taxonomy" id="8167"/>
    <lineage>
        <taxon>Eukaryota</taxon>
        <taxon>Metazoa</taxon>
        <taxon>Chordata</taxon>
        <taxon>Craniata</taxon>
        <taxon>Vertebrata</taxon>
        <taxon>Euteleostomi</taxon>
        <taxon>Actinopterygii</taxon>
        <taxon>Neopterygii</taxon>
        <taxon>Teleostei</taxon>
        <taxon>Neoteleostei</taxon>
        <taxon>Acanthomorphata</taxon>
        <taxon>Eupercaria</taxon>
        <taxon>Perciformes</taxon>
        <taxon>Percoidei</taxon>
        <taxon>Percidae</taxon>
        <taxon>Percinae</taxon>
        <taxon>Perca</taxon>
    </lineage>
</organism>
<dbReference type="InterPro" id="IPR015671">
    <property type="entry name" value="GSCR1_dom"/>
</dbReference>
<dbReference type="STRING" id="8167.A0A484C773"/>
<comment type="caution">
    <text evidence="3">The sequence shown here is derived from an EMBL/GenBank/DDBJ whole genome shotgun (WGS) entry which is preliminary data.</text>
</comment>
<name>A0A484C773_PERFV</name>
<dbReference type="PANTHER" id="PTHR15572:SF2">
    <property type="entry name" value="BRD4-INTERACTING CHROMATIN-REMODELING COMPLEX-ASSOCIATED PROTEIN-LIKE"/>
    <property type="match status" value="1"/>
</dbReference>
<dbReference type="GO" id="GO:0016514">
    <property type="term" value="C:SWI/SNF complex"/>
    <property type="evidence" value="ECO:0007669"/>
    <property type="project" value="TreeGrafter"/>
</dbReference>
<reference evidence="3 4" key="1">
    <citation type="submission" date="2019-01" db="EMBL/GenBank/DDBJ databases">
        <title>A chromosome-scale genome assembly of the yellow perch, Perca flavescens.</title>
        <authorList>
            <person name="Feron R."/>
            <person name="Morvezen R."/>
            <person name="Bestin A."/>
            <person name="Haffray P."/>
            <person name="Klopp C."/>
            <person name="Zahm M."/>
            <person name="Cabau C."/>
            <person name="Roques C."/>
            <person name="Donnadieu C."/>
            <person name="Bouchez O."/>
            <person name="Christie M."/>
            <person name="Larson W."/>
            <person name="Guiguen Y."/>
        </authorList>
    </citation>
    <scope>NUCLEOTIDE SEQUENCE [LARGE SCALE GENOMIC DNA]</scope>
    <source>
        <strain evidence="3">YP-PL-M2</strain>
        <tissue evidence="3">Blood</tissue>
    </source>
</reference>
<accession>A0A484C773</accession>
<feature type="compositionally biased region" description="Polar residues" evidence="1">
    <location>
        <begin position="717"/>
        <end position="761"/>
    </location>
</feature>
<dbReference type="GO" id="GO:0045893">
    <property type="term" value="P:positive regulation of DNA-templated transcription"/>
    <property type="evidence" value="ECO:0007669"/>
    <property type="project" value="TreeGrafter"/>
</dbReference>
<keyword evidence="4" id="KW-1185">Reference proteome</keyword>